<sequence>MTYLHTMQTEIQGIHAVSPPRWRSLDGVVGVHWEAEGHAGASGYYLSPDPRIMLFFKEVSSHIRVSDQSSRFDRFERGLASAVYVPAGVPLWTKFTRRHRFSHLDLHLHQDRLMRYIAPIVGSSAARAVSKRPVELKEAGPLISLANLIVDELDQNARHPAFAENLVGSIVTGLLDLHAADEEKTAASGRLTQAQLNRLSTYFANCGGRRLTVREMADVVGLSESWFATVFKQTTEMTPLQWQLSRRIDLARRMLSDTGVSIADISAQLGFSDQAHLTKVFRSLTGETPAAWRRKHPSE</sequence>
<dbReference type="InterPro" id="IPR018062">
    <property type="entry name" value="HTH_AraC-typ_CS"/>
</dbReference>
<keyword evidence="2" id="KW-0238">DNA-binding</keyword>
<dbReference type="AlphaFoldDB" id="A0AA92C1T7"/>
<proteinExistence type="predicted"/>
<dbReference type="GO" id="GO:0003700">
    <property type="term" value="F:DNA-binding transcription factor activity"/>
    <property type="evidence" value="ECO:0007669"/>
    <property type="project" value="InterPro"/>
</dbReference>
<dbReference type="Proteomes" id="UP000244335">
    <property type="component" value="Unassembled WGS sequence"/>
</dbReference>
<dbReference type="InterPro" id="IPR018060">
    <property type="entry name" value="HTH_AraC"/>
</dbReference>
<dbReference type="PANTHER" id="PTHR46796">
    <property type="entry name" value="HTH-TYPE TRANSCRIPTIONAL ACTIVATOR RHAS-RELATED"/>
    <property type="match status" value="1"/>
</dbReference>
<feature type="domain" description="HTH araC/xylS-type" evidence="4">
    <location>
        <begin position="197"/>
        <end position="295"/>
    </location>
</feature>
<organism evidence="5 6">
    <name type="scientific">Rhizobium rhizogenes</name>
    <name type="common">Agrobacterium rhizogenes</name>
    <dbReference type="NCBI Taxonomy" id="359"/>
    <lineage>
        <taxon>Bacteria</taxon>
        <taxon>Pseudomonadati</taxon>
        <taxon>Pseudomonadota</taxon>
        <taxon>Alphaproteobacteria</taxon>
        <taxon>Hyphomicrobiales</taxon>
        <taxon>Rhizobiaceae</taxon>
        <taxon>Rhizobium/Agrobacterium group</taxon>
        <taxon>Rhizobium</taxon>
    </lineage>
</organism>
<dbReference type="SUPFAM" id="SSF46689">
    <property type="entry name" value="Homeodomain-like"/>
    <property type="match status" value="2"/>
</dbReference>
<evidence type="ECO:0000313" key="5">
    <source>
        <dbReference type="EMBL" id="PVE52393.1"/>
    </source>
</evidence>
<dbReference type="Gene3D" id="1.10.10.60">
    <property type="entry name" value="Homeodomain-like"/>
    <property type="match status" value="2"/>
</dbReference>
<dbReference type="SMART" id="SM00342">
    <property type="entry name" value="HTH_ARAC"/>
    <property type="match status" value="1"/>
</dbReference>
<dbReference type="PROSITE" id="PS00041">
    <property type="entry name" value="HTH_ARAC_FAMILY_1"/>
    <property type="match status" value="1"/>
</dbReference>
<dbReference type="Pfam" id="PF12833">
    <property type="entry name" value="HTH_18"/>
    <property type="match status" value="1"/>
</dbReference>
<dbReference type="GO" id="GO:0043565">
    <property type="term" value="F:sequence-specific DNA binding"/>
    <property type="evidence" value="ECO:0007669"/>
    <property type="project" value="InterPro"/>
</dbReference>
<evidence type="ECO:0000256" key="3">
    <source>
        <dbReference type="ARBA" id="ARBA00023163"/>
    </source>
</evidence>
<evidence type="ECO:0000259" key="4">
    <source>
        <dbReference type="PROSITE" id="PS01124"/>
    </source>
</evidence>
<dbReference type="PROSITE" id="PS01124">
    <property type="entry name" value="HTH_ARAC_FAMILY_2"/>
    <property type="match status" value="1"/>
</dbReference>
<evidence type="ECO:0000256" key="1">
    <source>
        <dbReference type="ARBA" id="ARBA00023015"/>
    </source>
</evidence>
<dbReference type="EMBL" id="QDFR01000005">
    <property type="protein sequence ID" value="PVE52393.1"/>
    <property type="molecule type" value="Genomic_DNA"/>
</dbReference>
<keyword evidence="1" id="KW-0805">Transcription regulation</keyword>
<accession>A0AA92C1T7</accession>
<protein>
    <submittedName>
        <fullName evidence="5">AraC family transcriptional regulator</fullName>
    </submittedName>
</protein>
<comment type="caution">
    <text evidence="5">The sequence shown here is derived from an EMBL/GenBank/DDBJ whole genome shotgun (WGS) entry which is preliminary data.</text>
</comment>
<evidence type="ECO:0000256" key="2">
    <source>
        <dbReference type="ARBA" id="ARBA00023125"/>
    </source>
</evidence>
<dbReference type="PANTHER" id="PTHR46796:SF14">
    <property type="entry name" value="TRANSCRIPTIONAL REGULATORY PROTEIN"/>
    <property type="match status" value="1"/>
</dbReference>
<keyword evidence="3" id="KW-0804">Transcription</keyword>
<name>A0AA92C1T7_RHIRH</name>
<gene>
    <name evidence="5" type="ORF">DC430_16280</name>
</gene>
<dbReference type="InterPro" id="IPR009057">
    <property type="entry name" value="Homeodomain-like_sf"/>
</dbReference>
<dbReference type="InterPro" id="IPR050204">
    <property type="entry name" value="AraC_XylS_family_regulators"/>
</dbReference>
<dbReference type="RefSeq" id="WP_116494409.1">
    <property type="nucleotide sequence ID" value="NZ_QDFR01000005.1"/>
</dbReference>
<evidence type="ECO:0000313" key="6">
    <source>
        <dbReference type="Proteomes" id="UP000244335"/>
    </source>
</evidence>
<reference evidence="5 6" key="1">
    <citation type="submission" date="2018-04" db="EMBL/GenBank/DDBJ databases">
        <authorList>
            <person name="Hagen T."/>
        </authorList>
    </citation>
    <scope>NUCLEOTIDE SEQUENCE [LARGE SCALE GENOMIC DNA]</scope>
    <source>
        <strain evidence="5 6">TPD7009</strain>
    </source>
</reference>